<evidence type="ECO:0000256" key="1">
    <source>
        <dbReference type="ARBA" id="ARBA00023015"/>
    </source>
</evidence>
<name>A0ABP8YD59_9MICO</name>
<gene>
    <name evidence="4" type="ORF">GCM10023198_57480</name>
</gene>
<evidence type="ECO:0000313" key="5">
    <source>
        <dbReference type="Proteomes" id="UP001500843"/>
    </source>
</evidence>
<keyword evidence="1" id="KW-0805">Transcription regulation</keyword>
<reference evidence="5" key="1">
    <citation type="journal article" date="2019" name="Int. J. Syst. Evol. Microbiol.">
        <title>The Global Catalogue of Microorganisms (GCM) 10K type strain sequencing project: providing services to taxonomists for standard genome sequencing and annotation.</title>
        <authorList>
            <consortium name="The Broad Institute Genomics Platform"/>
            <consortium name="The Broad Institute Genome Sequencing Center for Infectious Disease"/>
            <person name="Wu L."/>
            <person name="Ma J."/>
        </authorList>
    </citation>
    <scope>NUCLEOTIDE SEQUENCE [LARGE SCALE GENOMIC DNA]</scope>
    <source>
        <strain evidence="5">JCM 17975</strain>
    </source>
</reference>
<sequence length="222" mass="23868">MSIQRFPYEFARRAAAVLGSKLEATIILRQYGLAVAASSNDAARRCEQAESLAGSGPCIDAIDQQSVQVVLLNTDGQEWEAWRQQATREGFVSALVVPAVVDVDVDVALTLYSCSPDRWTPELITAADGYTQLAAAMVRLHLELADTEGETAGSNPTMADTVATERAVGAIMNNNDGTEREARQILESASHHRNVSRREVAETVLRALVASDATPPAEGRNT</sequence>
<keyword evidence="5" id="KW-1185">Reference proteome</keyword>
<dbReference type="PROSITE" id="PS50921">
    <property type="entry name" value="ANTAR"/>
    <property type="match status" value="1"/>
</dbReference>
<dbReference type="InterPro" id="IPR029016">
    <property type="entry name" value="GAF-like_dom_sf"/>
</dbReference>
<comment type="caution">
    <text evidence="4">The sequence shown here is derived from an EMBL/GenBank/DDBJ whole genome shotgun (WGS) entry which is preliminary data.</text>
</comment>
<feature type="domain" description="ANTAR" evidence="3">
    <location>
        <begin position="144"/>
        <end position="205"/>
    </location>
</feature>
<protein>
    <recommendedName>
        <fullName evidence="3">ANTAR domain-containing protein</fullName>
    </recommendedName>
</protein>
<proteinExistence type="predicted"/>
<evidence type="ECO:0000256" key="2">
    <source>
        <dbReference type="ARBA" id="ARBA00023163"/>
    </source>
</evidence>
<dbReference type="InterPro" id="IPR011006">
    <property type="entry name" value="CheY-like_superfamily"/>
</dbReference>
<evidence type="ECO:0000313" key="4">
    <source>
        <dbReference type="EMBL" id="GAA4724929.1"/>
    </source>
</evidence>
<dbReference type="EMBL" id="BAABHM010000037">
    <property type="protein sequence ID" value="GAA4724929.1"/>
    <property type="molecule type" value="Genomic_DNA"/>
</dbReference>
<accession>A0ABP8YD59</accession>
<dbReference type="InterPro" id="IPR005561">
    <property type="entry name" value="ANTAR"/>
</dbReference>
<dbReference type="RefSeq" id="WP_253877565.1">
    <property type="nucleotide sequence ID" value="NZ_BAABHM010000037.1"/>
</dbReference>
<dbReference type="Gene3D" id="3.30.450.40">
    <property type="match status" value="1"/>
</dbReference>
<dbReference type="Gene3D" id="1.10.10.10">
    <property type="entry name" value="Winged helix-like DNA-binding domain superfamily/Winged helix DNA-binding domain"/>
    <property type="match status" value="1"/>
</dbReference>
<dbReference type="SUPFAM" id="SSF52172">
    <property type="entry name" value="CheY-like"/>
    <property type="match status" value="1"/>
</dbReference>
<evidence type="ECO:0000259" key="3">
    <source>
        <dbReference type="PROSITE" id="PS50921"/>
    </source>
</evidence>
<organism evidence="4 5">
    <name type="scientific">Promicromonospora umidemergens</name>
    <dbReference type="NCBI Taxonomy" id="629679"/>
    <lineage>
        <taxon>Bacteria</taxon>
        <taxon>Bacillati</taxon>
        <taxon>Actinomycetota</taxon>
        <taxon>Actinomycetes</taxon>
        <taxon>Micrococcales</taxon>
        <taxon>Promicromonosporaceae</taxon>
        <taxon>Promicromonospora</taxon>
    </lineage>
</organism>
<dbReference type="InterPro" id="IPR036388">
    <property type="entry name" value="WH-like_DNA-bd_sf"/>
</dbReference>
<dbReference type="Proteomes" id="UP001500843">
    <property type="component" value="Unassembled WGS sequence"/>
</dbReference>
<dbReference type="Pfam" id="PF03861">
    <property type="entry name" value="ANTAR"/>
    <property type="match status" value="1"/>
</dbReference>
<keyword evidence="2" id="KW-0804">Transcription</keyword>